<dbReference type="FunFam" id="1.10.340.70:FF:000001">
    <property type="entry name" value="Retrovirus-related Pol polyprotein from transposon gypsy-like Protein"/>
    <property type="match status" value="1"/>
</dbReference>
<dbReference type="InterPro" id="IPR012337">
    <property type="entry name" value="RNaseH-like_sf"/>
</dbReference>
<dbReference type="GO" id="GO:0015074">
    <property type="term" value="P:DNA integration"/>
    <property type="evidence" value="ECO:0007669"/>
    <property type="project" value="InterPro"/>
</dbReference>
<dbReference type="PANTHER" id="PTHR37984">
    <property type="entry name" value="PROTEIN CBG26694"/>
    <property type="match status" value="1"/>
</dbReference>
<accession>H9GCB6</accession>
<dbReference type="AlphaFoldDB" id="H9GCB6"/>
<dbReference type="InterPro" id="IPR050951">
    <property type="entry name" value="Retrovirus_Pol_polyprotein"/>
</dbReference>
<name>H9GCB6_ANOCA</name>
<dbReference type="STRING" id="28377.ENSACAP00000006979"/>
<reference evidence="3" key="3">
    <citation type="submission" date="2025-09" db="UniProtKB">
        <authorList>
            <consortium name="Ensembl"/>
        </authorList>
    </citation>
    <scope>IDENTIFICATION</scope>
</reference>
<keyword evidence="4" id="KW-1185">Reference proteome</keyword>
<dbReference type="Pfam" id="PF17921">
    <property type="entry name" value="Integrase_H2C2"/>
    <property type="match status" value="1"/>
</dbReference>
<protein>
    <recommendedName>
        <fullName evidence="1">Gypsy retrotransposon integrase-like protein 1</fullName>
    </recommendedName>
</protein>
<dbReference type="InterPro" id="IPR041588">
    <property type="entry name" value="Integrase_H2C2"/>
</dbReference>
<dbReference type="Proteomes" id="UP000001646">
    <property type="component" value="Unplaced"/>
</dbReference>
<evidence type="ECO:0000259" key="2">
    <source>
        <dbReference type="PROSITE" id="PS50994"/>
    </source>
</evidence>
<dbReference type="InterPro" id="IPR036397">
    <property type="entry name" value="RNaseH_sf"/>
</dbReference>
<evidence type="ECO:0000313" key="3">
    <source>
        <dbReference type="Ensembl" id="ENSACAP00000006979.3"/>
    </source>
</evidence>
<reference evidence="3" key="1">
    <citation type="submission" date="2009-12" db="EMBL/GenBank/DDBJ databases">
        <title>The Genome Sequence of Anolis carolinensis (Green Anole Lizard).</title>
        <authorList>
            <consortium name="The Genome Sequencing Platform"/>
            <person name="Di Palma F."/>
            <person name="Alfoldi J."/>
            <person name="Heiman D."/>
            <person name="Young S."/>
            <person name="Grabherr M."/>
            <person name="Johnson J."/>
            <person name="Lander E.S."/>
            <person name="Lindblad-Toh K."/>
        </authorList>
    </citation>
    <scope>NUCLEOTIDE SEQUENCE [LARGE SCALE GENOMIC DNA]</scope>
    <source>
        <strain evidence="3">JBL SC #1</strain>
    </source>
</reference>
<dbReference type="GO" id="GO:0003676">
    <property type="term" value="F:nucleic acid binding"/>
    <property type="evidence" value="ECO:0007669"/>
    <property type="project" value="InterPro"/>
</dbReference>
<evidence type="ECO:0000256" key="1">
    <source>
        <dbReference type="ARBA" id="ARBA00039658"/>
    </source>
</evidence>
<dbReference type="PROSITE" id="PS50994">
    <property type="entry name" value="INTEGRASE"/>
    <property type="match status" value="1"/>
</dbReference>
<dbReference type="Ensembl" id="ENSACAT00000007130.4">
    <property type="protein sequence ID" value="ENSACAP00000006979.3"/>
    <property type="gene ID" value="ENSACAG00000007110.4"/>
</dbReference>
<dbReference type="eggNOG" id="KOG0017">
    <property type="taxonomic scope" value="Eukaryota"/>
</dbReference>
<feature type="domain" description="Integrase catalytic" evidence="2">
    <location>
        <begin position="135"/>
        <end position="213"/>
    </location>
</feature>
<evidence type="ECO:0000313" key="4">
    <source>
        <dbReference type="Proteomes" id="UP000001646"/>
    </source>
</evidence>
<dbReference type="InterPro" id="IPR001584">
    <property type="entry name" value="Integrase_cat-core"/>
</dbReference>
<dbReference type="PANTHER" id="PTHR37984:SF15">
    <property type="entry name" value="INTEGRASE CATALYTIC DOMAIN-CONTAINING PROTEIN"/>
    <property type="match status" value="1"/>
</dbReference>
<dbReference type="Bgee" id="ENSACAG00000007110">
    <property type="expression patterns" value="Expressed in lung and 13 other cell types or tissues"/>
</dbReference>
<dbReference type="HOGENOM" id="CLU_040181_0_0_1"/>
<organism evidence="3 4">
    <name type="scientific">Anolis carolinensis</name>
    <name type="common">Green anole</name>
    <name type="synonym">American chameleon</name>
    <dbReference type="NCBI Taxonomy" id="28377"/>
    <lineage>
        <taxon>Eukaryota</taxon>
        <taxon>Metazoa</taxon>
        <taxon>Chordata</taxon>
        <taxon>Craniata</taxon>
        <taxon>Vertebrata</taxon>
        <taxon>Euteleostomi</taxon>
        <taxon>Lepidosauria</taxon>
        <taxon>Squamata</taxon>
        <taxon>Bifurcata</taxon>
        <taxon>Unidentata</taxon>
        <taxon>Episquamata</taxon>
        <taxon>Toxicofera</taxon>
        <taxon>Iguania</taxon>
        <taxon>Dactyloidae</taxon>
        <taxon>Anolis</taxon>
    </lineage>
</organism>
<dbReference type="Gene3D" id="1.10.340.70">
    <property type="match status" value="1"/>
</dbReference>
<sequence>MVRNGKNGGLHLKQISYYKLTGGYHPTTLASERSGIRRAAKKFVFKDNKLFYVGKNKGQMRLVILSNEEKRNVLENCHENHEGGHHDISRTLTLVESQYYWTSITSDVKQWVSACQHCLLARNTAITASKFPTVKAKDPWTILIVDLLGPFKVTSKNNMYVILLTDVFTKWAVALPLLELSSAEVAKAIVSVSFCYGPPQKIAIDQRKEFIQQ</sequence>
<dbReference type="Gene3D" id="3.30.420.10">
    <property type="entry name" value="Ribonuclease H-like superfamily/Ribonuclease H"/>
    <property type="match status" value="1"/>
</dbReference>
<dbReference type="InParanoid" id="H9GCB6"/>
<dbReference type="GeneTree" id="ENSGT00940000175601"/>
<proteinExistence type="predicted"/>
<dbReference type="SUPFAM" id="SSF53098">
    <property type="entry name" value="Ribonuclease H-like"/>
    <property type="match status" value="1"/>
</dbReference>
<reference evidence="3" key="2">
    <citation type="submission" date="2025-08" db="UniProtKB">
        <authorList>
            <consortium name="Ensembl"/>
        </authorList>
    </citation>
    <scope>IDENTIFICATION</scope>
</reference>